<gene>
    <name evidence="3" type="ORF">GCM10007301_01800</name>
</gene>
<evidence type="ECO:0000313" key="3">
    <source>
        <dbReference type="EMBL" id="GGF45940.1"/>
    </source>
</evidence>
<dbReference type="Pfam" id="PF13365">
    <property type="entry name" value="Trypsin_2"/>
    <property type="match status" value="1"/>
</dbReference>
<name>A0A917F5P0_9HYPH</name>
<dbReference type="InterPro" id="IPR001940">
    <property type="entry name" value="Peptidase_S1C"/>
</dbReference>
<dbReference type="PRINTS" id="PR00834">
    <property type="entry name" value="PROTEASES2C"/>
</dbReference>
<accession>A0A917F5P0</accession>
<dbReference type="PANTHER" id="PTHR43019">
    <property type="entry name" value="SERINE ENDOPROTEASE DEGS"/>
    <property type="match status" value="1"/>
</dbReference>
<dbReference type="SUPFAM" id="SSF50494">
    <property type="entry name" value="Trypsin-like serine proteases"/>
    <property type="match status" value="1"/>
</dbReference>
<dbReference type="PANTHER" id="PTHR43019:SF23">
    <property type="entry name" value="PROTEASE DO-LIKE 5, CHLOROPLASTIC"/>
    <property type="match status" value="1"/>
</dbReference>
<proteinExistence type="predicted"/>
<dbReference type="GO" id="GO:0006508">
    <property type="term" value="P:proteolysis"/>
    <property type="evidence" value="ECO:0007669"/>
    <property type="project" value="UniProtKB-KW"/>
</dbReference>
<feature type="chain" id="PRO_5037571492" evidence="2">
    <location>
        <begin position="30"/>
        <end position="414"/>
    </location>
</feature>
<dbReference type="EMBL" id="BMCT01000001">
    <property type="protein sequence ID" value="GGF45940.1"/>
    <property type="molecule type" value="Genomic_DNA"/>
</dbReference>
<dbReference type="InterPro" id="IPR009003">
    <property type="entry name" value="Peptidase_S1_PA"/>
</dbReference>
<feature type="signal peptide" evidence="2">
    <location>
        <begin position="1"/>
        <end position="29"/>
    </location>
</feature>
<dbReference type="RefSeq" id="WP_188574530.1">
    <property type="nucleotide sequence ID" value="NZ_BMCT01000001.1"/>
</dbReference>
<dbReference type="GO" id="GO:0004252">
    <property type="term" value="F:serine-type endopeptidase activity"/>
    <property type="evidence" value="ECO:0007669"/>
    <property type="project" value="InterPro"/>
</dbReference>
<reference evidence="3" key="1">
    <citation type="journal article" date="2014" name="Int. J. Syst. Evol. Microbiol.">
        <title>Complete genome sequence of Corynebacterium casei LMG S-19264T (=DSM 44701T), isolated from a smear-ripened cheese.</title>
        <authorList>
            <consortium name="US DOE Joint Genome Institute (JGI-PGF)"/>
            <person name="Walter F."/>
            <person name="Albersmeier A."/>
            <person name="Kalinowski J."/>
            <person name="Ruckert C."/>
        </authorList>
    </citation>
    <scope>NUCLEOTIDE SEQUENCE</scope>
    <source>
        <strain evidence="3">CCM 7897</strain>
    </source>
</reference>
<sequence length="414" mass="44176">MMRLRTGFCAVIALCGLGFLAAGQTPAMARQIDKYKVNAWNVSVYEDDDTGDFSHCVAYAEYKSGIVLNFVLNSKYNWGLLLFDVPGRFSKDDRFEVKYMVDRGVVRAAQAKAINGKAIYVPLPDNVALFREMRAGVRLHIDVRNRISTFRLDGTSDMLAALADCVRKRRGAPASADATPREDDAPPREGAPKNARQDKPGASSPRGTSTGSGFFVTADGVALTNAHVVEGCTEATISGYGKAKIVTRDQTNDLALLKIIDAGKTTPAKFRSQPLQLGESIFVMGFPLAGQLDNGLNFTGGIVSSLAGPGNDSRRLQFTAPIQPGNSGGPIVDESGLVIGVTQAKVNEMAALRASGTFPQNVNFGIKSDLATSFIRANAVEPILGEKGQPQPAVTVARDGRDYNVQIKCQPGGS</sequence>
<keyword evidence="4" id="KW-1185">Reference proteome</keyword>
<keyword evidence="2" id="KW-0732">Signal</keyword>
<dbReference type="AlphaFoldDB" id="A0A917F5P0"/>
<protein>
    <submittedName>
        <fullName evidence="3">Serine protease</fullName>
    </submittedName>
</protein>
<comment type="caution">
    <text evidence="3">The sequence shown here is derived from an EMBL/GenBank/DDBJ whole genome shotgun (WGS) entry which is preliminary data.</text>
</comment>
<evidence type="ECO:0000256" key="2">
    <source>
        <dbReference type="SAM" id="SignalP"/>
    </source>
</evidence>
<evidence type="ECO:0000256" key="1">
    <source>
        <dbReference type="SAM" id="MobiDB-lite"/>
    </source>
</evidence>
<reference evidence="3" key="2">
    <citation type="submission" date="2020-09" db="EMBL/GenBank/DDBJ databases">
        <authorList>
            <person name="Sun Q."/>
            <person name="Sedlacek I."/>
        </authorList>
    </citation>
    <scope>NUCLEOTIDE SEQUENCE</scope>
    <source>
        <strain evidence="3">CCM 7897</strain>
    </source>
</reference>
<dbReference type="Gene3D" id="2.40.10.120">
    <property type="match status" value="1"/>
</dbReference>
<evidence type="ECO:0000313" key="4">
    <source>
        <dbReference type="Proteomes" id="UP000606044"/>
    </source>
</evidence>
<dbReference type="Proteomes" id="UP000606044">
    <property type="component" value="Unassembled WGS sequence"/>
</dbReference>
<keyword evidence="3" id="KW-0645">Protease</keyword>
<feature type="region of interest" description="Disordered" evidence="1">
    <location>
        <begin position="171"/>
        <end position="211"/>
    </location>
</feature>
<feature type="compositionally biased region" description="Basic and acidic residues" evidence="1">
    <location>
        <begin position="179"/>
        <end position="199"/>
    </location>
</feature>
<organism evidence="3 4">
    <name type="scientific">Azorhizobium oxalatiphilum</name>
    <dbReference type="NCBI Taxonomy" id="980631"/>
    <lineage>
        <taxon>Bacteria</taxon>
        <taxon>Pseudomonadati</taxon>
        <taxon>Pseudomonadota</taxon>
        <taxon>Alphaproteobacteria</taxon>
        <taxon>Hyphomicrobiales</taxon>
        <taxon>Xanthobacteraceae</taxon>
        <taxon>Azorhizobium</taxon>
    </lineage>
</organism>
<keyword evidence="3" id="KW-0378">Hydrolase</keyword>